<sequence>MRRSEGNFLMATNVRTKYANQIFNPATVAAAIDAEAFKGYRQYRIVQELPFDLSDTDAAKELEVWLDQEQFHYIWRPTFIQMDPPRPSVITEYPELVISW</sequence>
<dbReference type="Proteomes" id="UP000471705">
    <property type="component" value="Unassembled WGS sequence"/>
</dbReference>
<proteinExistence type="predicted"/>
<evidence type="ECO:0000313" key="2">
    <source>
        <dbReference type="Proteomes" id="UP000471705"/>
    </source>
</evidence>
<accession>A0A7K3VDW9</accession>
<reference evidence="1 2" key="1">
    <citation type="submission" date="2019-12" db="EMBL/GenBank/DDBJ databases">
        <title>Rhizobium genotypes associated with high levels of biological nitrogen fixation by grain legumes in a temperate-maritime cropping system.</title>
        <authorList>
            <person name="Maluk M."/>
            <person name="Francesc Ferrando Molina F."/>
            <person name="Lopez Del Egido L."/>
            <person name="Lafos M."/>
            <person name="Langarica-Fuentes A."/>
            <person name="Gebre Yohannes G."/>
            <person name="Young M.W."/>
            <person name="Martin P."/>
            <person name="Gantlett R."/>
            <person name="Kenicer G."/>
            <person name="Hawes C."/>
            <person name="Begg G.S."/>
            <person name="Quilliam R.S."/>
            <person name="Squire G.R."/>
            <person name="Poole P.S."/>
            <person name="Young P.W."/>
            <person name="Iannetta P.M."/>
            <person name="James E.K."/>
        </authorList>
    </citation>
    <scope>NUCLEOTIDE SEQUENCE [LARGE SCALE GENOMIC DNA]</scope>
    <source>
        <strain evidence="1 2">JHI54</strain>
    </source>
</reference>
<dbReference type="RefSeq" id="WP_164046575.1">
    <property type="nucleotide sequence ID" value="NZ_WUFV01000004.1"/>
</dbReference>
<evidence type="ECO:0000313" key="1">
    <source>
        <dbReference type="EMBL" id="NEK15044.1"/>
    </source>
</evidence>
<organism evidence="1 2">
    <name type="scientific">Rhizobium leguminosarum</name>
    <dbReference type="NCBI Taxonomy" id="384"/>
    <lineage>
        <taxon>Bacteria</taxon>
        <taxon>Pseudomonadati</taxon>
        <taxon>Pseudomonadota</taxon>
        <taxon>Alphaproteobacteria</taxon>
        <taxon>Hyphomicrobiales</taxon>
        <taxon>Rhizobiaceae</taxon>
        <taxon>Rhizobium/Agrobacterium group</taxon>
        <taxon>Rhizobium</taxon>
    </lineage>
</organism>
<dbReference type="EMBL" id="WUFV01000004">
    <property type="protein sequence ID" value="NEK15044.1"/>
    <property type="molecule type" value="Genomic_DNA"/>
</dbReference>
<dbReference type="AlphaFoldDB" id="A0A7K3VDW9"/>
<protein>
    <submittedName>
        <fullName evidence="1">Uncharacterized protein</fullName>
    </submittedName>
</protein>
<gene>
    <name evidence="1" type="ORF">GR257_09260</name>
</gene>
<comment type="caution">
    <text evidence="1">The sequence shown here is derived from an EMBL/GenBank/DDBJ whole genome shotgun (WGS) entry which is preliminary data.</text>
</comment>
<name>A0A7K3VDW9_RHILE</name>